<name>A0A0G3XEP9_9SPHN</name>
<dbReference type="AlphaFoldDB" id="A0A0G3XEP9"/>
<dbReference type="KEGG" id="cna:AB433_06245"/>
<dbReference type="EMBL" id="CP011770">
    <property type="protein sequence ID" value="AKM09672.1"/>
    <property type="molecule type" value="Genomic_DNA"/>
</dbReference>
<reference evidence="1 2" key="1">
    <citation type="submission" date="2015-06" db="EMBL/GenBank/DDBJ databases">
        <authorList>
            <person name="Zeng Y."/>
            <person name="Huang Y."/>
        </authorList>
    </citation>
    <scope>NUCLEOTIDE SEQUENCE [LARGE SCALE GENOMIC DNA]</scope>
    <source>
        <strain evidence="1 2">PQ-2</strain>
    </source>
</reference>
<protein>
    <submittedName>
        <fullName evidence="1">Uncharacterized protein</fullName>
    </submittedName>
</protein>
<dbReference type="GO" id="GO:0005886">
    <property type="term" value="C:plasma membrane"/>
    <property type="evidence" value="ECO:0007669"/>
    <property type="project" value="InterPro"/>
</dbReference>
<dbReference type="Pfam" id="PF06305">
    <property type="entry name" value="LapA_dom"/>
    <property type="match status" value="1"/>
</dbReference>
<dbReference type="PATRIC" id="fig|1348774.3.peg.1308"/>
<gene>
    <name evidence="1" type="ORF">AB433_06245</name>
</gene>
<dbReference type="InterPro" id="IPR010445">
    <property type="entry name" value="LapA_dom"/>
</dbReference>
<evidence type="ECO:0000313" key="1">
    <source>
        <dbReference type="EMBL" id="AKM09672.1"/>
    </source>
</evidence>
<dbReference type="Proteomes" id="UP000035287">
    <property type="component" value="Chromosome"/>
</dbReference>
<organism evidence="1 2">
    <name type="scientific">Croceicoccus naphthovorans</name>
    <dbReference type="NCBI Taxonomy" id="1348774"/>
    <lineage>
        <taxon>Bacteria</taxon>
        <taxon>Pseudomonadati</taxon>
        <taxon>Pseudomonadota</taxon>
        <taxon>Alphaproteobacteria</taxon>
        <taxon>Sphingomonadales</taxon>
        <taxon>Erythrobacteraceae</taxon>
        <taxon>Croceicoccus</taxon>
    </lineage>
</organism>
<dbReference type="RefSeq" id="WP_047820358.1">
    <property type="nucleotide sequence ID" value="NZ_CP011770.1"/>
</dbReference>
<dbReference type="STRING" id="1348774.AB433_06245"/>
<evidence type="ECO:0000313" key="2">
    <source>
        <dbReference type="Proteomes" id="UP000035287"/>
    </source>
</evidence>
<sequence>MQIVKTVVWAVIVAGLAVFAYANWFRVEVAIWSGLELETPLPVLILTSFLLGLLPMWLFHRAARWRLKRRITSLEAAQASLVAAREEEQHTFVRDSEKPQPL</sequence>
<accession>A0A0G3XEP9</accession>
<proteinExistence type="predicted"/>
<keyword evidence="2" id="KW-1185">Reference proteome</keyword>